<dbReference type="SUPFAM" id="SSF102114">
    <property type="entry name" value="Radical SAM enzymes"/>
    <property type="match status" value="1"/>
</dbReference>
<protein>
    <submittedName>
        <fullName evidence="7">Putative conserved protein related to pyruvate formate-lyase activating enzyme</fullName>
    </submittedName>
</protein>
<dbReference type="EMBL" id="CP005290">
    <property type="protein sequence ID" value="AGK60527.1"/>
    <property type="molecule type" value="Genomic_DNA"/>
</dbReference>
<dbReference type="GO" id="GO:0046872">
    <property type="term" value="F:metal ion binding"/>
    <property type="evidence" value="ECO:0007669"/>
    <property type="project" value="UniProtKB-KW"/>
</dbReference>
<dbReference type="GO" id="GO:0051536">
    <property type="term" value="F:iron-sulfur cluster binding"/>
    <property type="evidence" value="ECO:0007669"/>
    <property type="project" value="UniProtKB-KW"/>
</dbReference>
<keyword evidence="2" id="KW-0479">Metal-binding</keyword>
<gene>
    <name evidence="7" type="ORF">Asulf_00504</name>
</gene>
<dbReference type="Gene3D" id="3.20.20.70">
    <property type="entry name" value="Aldolase class I"/>
    <property type="match status" value="1"/>
</dbReference>
<feature type="domain" description="Radical SAM core" evidence="5">
    <location>
        <begin position="33"/>
        <end position="157"/>
    </location>
</feature>
<dbReference type="InterPro" id="IPR040087">
    <property type="entry name" value="MJ0021-like"/>
</dbReference>
<accession>N0BE86</accession>
<keyword evidence="4" id="KW-0411">Iron-sulfur</keyword>
<dbReference type="KEGG" id="ast:Asulf_00504"/>
<dbReference type="PANTHER" id="PTHR43288:SF1">
    <property type="entry name" value="GLYCYL-RADICAL ENZYME ACTIVATING ENZYME MJ0021-RELATED"/>
    <property type="match status" value="1"/>
</dbReference>
<dbReference type="InterPro" id="IPR058374">
    <property type="entry name" value="DUF8061"/>
</dbReference>
<dbReference type="GeneID" id="15392148"/>
<proteinExistence type="predicted"/>
<feature type="domain" description="DUF8061" evidence="6">
    <location>
        <begin position="262"/>
        <end position="338"/>
    </location>
</feature>
<dbReference type="HOGENOM" id="CLU_053467_0_0_2"/>
<organism evidence="7 8">
    <name type="scientific">Archaeoglobus sulfaticallidus PM70-1</name>
    <dbReference type="NCBI Taxonomy" id="387631"/>
    <lineage>
        <taxon>Archaea</taxon>
        <taxon>Methanobacteriati</taxon>
        <taxon>Methanobacteriota</taxon>
        <taxon>Archaeoglobi</taxon>
        <taxon>Archaeoglobales</taxon>
        <taxon>Archaeoglobaceae</taxon>
        <taxon>Archaeoglobus</taxon>
    </lineage>
</organism>
<dbReference type="RefSeq" id="WP_015590126.1">
    <property type="nucleotide sequence ID" value="NC_021169.1"/>
</dbReference>
<dbReference type="Pfam" id="PF04055">
    <property type="entry name" value="Radical_SAM"/>
    <property type="match status" value="1"/>
</dbReference>
<evidence type="ECO:0000256" key="3">
    <source>
        <dbReference type="ARBA" id="ARBA00023004"/>
    </source>
</evidence>
<evidence type="ECO:0000259" key="6">
    <source>
        <dbReference type="Pfam" id="PF26257"/>
    </source>
</evidence>
<keyword evidence="7" id="KW-0456">Lyase</keyword>
<dbReference type="Proteomes" id="UP000013307">
    <property type="component" value="Chromosome"/>
</dbReference>
<dbReference type="CDD" id="cd01335">
    <property type="entry name" value="Radical_SAM"/>
    <property type="match status" value="1"/>
</dbReference>
<dbReference type="GO" id="GO:0016829">
    <property type="term" value="F:lyase activity"/>
    <property type="evidence" value="ECO:0007669"/>
    <property type="project" value="UniProtKB-KW"/>
</dbReference>
<keyword evidence="3" id="KW-0408">Iron</keyword>
<dbReference type="SFLD" id="SFLDS00029">
    <property type="entry name" value="Radical_SAM"/>
    <property type="match status" value="1"/>
</dbReference>
<name>N0BE86_9EURY</name>
<sequence length="338" mass="39081">MREIIEIEEGSYYTYLPEGCEICRDGGKLVLFLTGECVHSCYYCPISEERKGKDVMFANEREVKSLEDIEKEIELMSAEGAGITGGEPLAKQKRLLEVLKFLKEFDMHIHIYTSIPAGWRTIEKIADYTDEIRFHPVGLENAEKFIDSIRYAKELGIDAGFEIPALYFKPDIAEIANSLDCFVNLNELEFSHTNYEKLIERGYKVDEFYGSIGSDEIADSYLRVVRKFHYCTATFKDAVQFRRRLLRMALNHPEMYDVLEDGTIMCGLLKGDGEKIQKAIDFLTMVSEEYVRISDIEVEIRTETARRYLNKFKEIGLEVSIIERYPTSKRIIVEVEPL</sequence>
<dbReference type="AlphaFoldDB" id="N0BE86"/>
<keyword evidence="7" id="KW-0670">Pyruvate</keyword>
<dbReference type="STRING" id="387631.Asulf_00504"/>
<dbReference type="InterPro" id="IPR007197">
    <property type="entry name" value="rSAM"/>
</dbReference>
<reference evidence="7 8" key="1">
    <citation type="journal article" date="2013" name="Genome Announc.">
        <title>Complete Genome Sequence of the Thermophilic and Facultatively Chemolithoautotrophic Sulfate Reducer Archaeoglobus sulfaticallidus Strain PM70-1T.</title>
        <authorList>
            <person name="Stokke R."/>
            <person name="Hocking W.P."/>
            <person name="Steinsbu B.O."/>
            <person name="Steen I.H."/>
        </authorList>
    </citation>
    <scope>NUCLEOTIDE SEQUENCE [LARGE SCALE GENOMIC DNA]</scope>
    <source>
        <strain evidence="7">PM70-1</strain>
    </source>
</reference>
<dbReference type="InterPro" id="IPR013785">
    <property type="entry name" value="Aldolase_TIM"/>
</dbReference>
<dbReference type="Pfam" id="PF26257">
    <property type="entry name" value="DUF8061"/>
    <property type="match status" value="1"/>
</dbReference>
<dbReference type="InterPro" id="IPR058240">
    <property type="entry name" value="rSAM_sf"/>
</dbReference>
<dbReference type="SFLD" id="SFLDG01108">
    <property type="entry name" value="Uncharacterised_Radical_SAM_Su"/>
    <property type="match status" value="1"/>
</dbReference>
<evidence type="ECO:0000256" key="2">
    <source>
        <dbReference type="ARBA" id="ARBA00022723"/>
    </source>
</evidence>
<evidence type="ECO:0000259" key="5">
    <source>
        <dbReference type="Pfam" id="PF04055"/>
    </source>
</evidence>
<keyword evidence="8" id="KW-1185">Reference proteome</keyword>
<evidence type="ECO:0000256" key="4">
    <source>
        <dbReference type="ARBA" id="ARBA00023014"/>
    </source>
</evidence>
<evidence type="ECO:0000313" key="8">
    <source>
        <dbReference type="Proteomes" id="UP000013307"/>
    </source>
</evidence>
<dbReference type="PANTHER" id="PTHR43288">
    <property type="entry name" value="BIOTIN SYNTHASE-RELATED PROTEIN, RADICAL SAM SUPERFAMILY"/>
    <property type="match status" value="1"/>
</dbReference>
<dbReference type="eggNOG" id="arCOG00932">
    <property type="taxonomic scope" value="Archaea"/>
</dbReference>
<evidence type="ECO:0000256" key="1">
    <source>
        <dbReference type="ARBA" id="ARBA00022691"/>
    </source>
</evidence>
<evidence type="ECO:0000313" key="7">
    <source>
        <dbReference type="EMBL" id="AGK60527.1"/>
    </source>
</evidence>
<keyword evidence="1" id="KW-0949">S-adenosyl-L-methionine</keyword>